<sequence>MKAVFVVAVLMAVLMAAATAAAQGNYNGVDNYEAPAPSTKGNGVEQIALVTPALLAFVGDCFATINPTQGREGIWDGEVPWAQQLRILQEAYAALNDDNMVEFQLKQSVQNCHWMGVYSIRVTPLLRAFILEENQDDVGLYDNSRPHDHNDRFVMHNHRHDLISLPLSGHQENIKYDETDDHDDDLYVGTYLKAKFYSALFQEDRKAKQVEVGPVKLKRTSYTVNQPWHMDAREIHRITWQVVDGVPVIA</sequence>
<dbReference type="Proteomes" id="UP000290189">
    <property type="component" value="Unassembled WGS sequence"/>
</dbReference>
<geneLocation type="mitochondrion" evidence="2"/>
<proteinExistence type="predicted"/>
<evidence type="ECO:0000256" key="1">
    <source>
        <dbReference type="SAM" id="SignalP"/>
    </source>
</evidence>
<gene>
    <name evidence="2" type="ORF">PLBR_LOCUS757</name>
</gene>
<organism evidence="2 3">
    <name type="scientific">Plasmodiophora brassicae</name>
    <name type="common">Clubroot disease agent</name>
    <dbReference type="NCBI Taxonomy" id="37360"/>
    <lineage>
        <taxon>Eukaryota</taxon>
        <taxon>Sar</taxon>
        <taxon>Rhizaria</taxon>
        <taxon>Endomyxa</taxon>
        <taxon>Phytomyxea</taxon>
        <taxon>Plasmodiophorida</taxon>
        <taxon>Plasmodiophoridae</taxon>
        <taxon>Plasmodiophora</taxon>
    </lineage>
</organism>
<name>A0A3P3Y066_PLABS</name>
<dbReference type="AlphaFoldDB" id="A0A3P3Y066"/>
<keyword evidence="2" id="KW-0496">Mitochondrion</keyword>
<dbReference type="EMBL" id="OVEO01000001">
    <property type="protein sequence ID" value="SPQ93542.1"/>
    <property type="molecule type" value="Genomic_DNA"/>
</dbReference>
<evidence type="ECO:0000313" key="2">
    <source>
        <dbReference type="EMBL" id="SPQ93542.1"/>
    </source>
</evidence>
<feature type="signal peptide" evidence="1">
    <location>
        <begin position="1"/>
        <end position="22"/>
    </location>
</feature>
<reference evidence="2 3" key="1">
    <citation type="submission" date="2018-03" db="EMBL/GenBank/DDBJ databases">
        <authorList>
            <person name="Fogelqvist J."/>
        </authorList>
    </citation>
    <scope>NUCLEOTIDE SEQUENCE [LARGE SCALE GENOMIC DNA]</scope>
</reference>
<protein>
    <submittedName>
        <fullName evidence="2">Uncharacterized protein</fullName>
    </submittedName>
</protein>
<keyword evidence="1" id="KW-0732">Signal</keyword>
<feature type="chain" id="PRO_5018005258" evidence="1">
    <location>
        <begin position="23"/>
        <end position="250"/>
    </location>
</feature>
<accession>A0A3P3Y066</accession>
<evidence type="ECO:0000313" key="3">
    <source>
        <dbReference type="Proteomes" id="UP000290189"/>
    </source>
</evidence>